<dbReference type="OrthoDB" id="196858at2759"/>
<feature type="compositionally biased region" description="Low complexity" evidence="1">
    <location>
        <begin position="1341"/>
        <end position="1351"/>
    </location>
</feature>
<accession>A0A316UR97</accession>
<keyword evidence="2" id="KW-1133">Transmembrane helix</keyword>
<dbReference type="Pfam" id="PF01852">
    <property type="entry name" value="START"/>
    <property type="match status" value="2"/>
</dbReference>
<evidence type="ECO:0000313" key="5">
    <source>
        <dbReference type="Proteomes" id="UP000245884"/>
    </source>
</evidence>
<feature type="region of interest" description="Disordered" evidence="1">
    <location>
        <begin position="1431"/>
        <end position="1460"/>
    </location>
</feature>
<sequence length="1978" mass="209683">MDGGNLTAAKAQWDEALQSAIRSFRLLASQSSSSSKAWKPVVPPPAAQAASSSSTSAQPRTVPSTPAGSVAQRNGSRRPSVAPAGMTPNASPVKGKSRDDGRFASFPSSPSQQRVSSGRAAAASFPSRALPFAPQSVESSAVRIHKRSGGKSIGLPTGVDVYRAVVDVPFDGVPDLEGFKASLGVPEARTKWDKLVDEAETVEMLDPRTRISRTRWKLGWPASPRDAITISRSMSDESTLVNVSTSLPRSADAPAYLKPAPPCVRSHVHLFACCVQLPDAEAVEDLLDNGPSPDSPAIRLTLFWAWDLRGAWLGMPAGGLGSHCTAMAVGLVKHVRSGASHLPSLSLYGSNVEVLSTAFDVSRDTLSTSYCVLGDDPTTPGQIGGSSKASEDASEDALHMRRKTMGTAIQFALPAEEGWDVKVLIRPQVLEEGSSAEWRATATREKGPLSSSSRIVLNIDHDRLPGAEESVRSQVNIQRIAASSDIRLRINDETVPITDVVPSTQPTIEPAGAPGLALLDEAASLSNISIASTASHERSSDSHHHRADSISQFTFSKRATTLASIIRRNYIYFTSMLQEPEAKWKHLSDSRGVTVTQLDSIDPTLVVYRAEATFVGVGVWDLFASISSPGTRTYWDKTLEEAKLIEDVDDVSAVWHTKTKAAWPVSARDAVMVETSYKSPSSVHTFSFSTDETTLFPSIPSTAPGVIRTQVDLRGWSIESLSPTTVHVTLIEQSDPKGWTSKSATPALMTASVAGVGEHAIKLGAPPVLTRMLGARLSDAKYDVEKATFRIEYSRTDGDEEEQPLLTSGSHNVECEMRCDIETWCGNLDLLVDPPPINVSCLRRHKLSPGGGGLWLTIEHHPASLEDDSAKVTVRRGSPAGKERGVVTVNGARLKVDVDEMKEDELAQLKDKKRSKPQRVPLDLKQSSAREGSDMAGSYDSGASSSIPSRVGTPASAAKDTSSTAVAEITQPAAATNANTHTPFSDKQPKHAMTPALDVLFLLRRIYAERSPDPTVNPAGWAMVTQRNGLFIRRKMMQSISPTIAVQRGDKVVQGVTAEDMVAVISSLSCRKQWDERIETTKFLESYGEGATSSFVTTTGAFPFRGRGFFMSSLSATATPTSQEDGLDGLGSPSTPSFTAQRVYYHASASFPEETSTFDSAKLNPNALPVGRVLIDGWIFETLDPYSSTLNYQIPSTRCTHVVAVDYAGSLPFTVNTLWNANLPRSILAVESFLKARGAIPAVRAPPPHFKVLGDGRDEDNDFAWVVEEPIRKRETILLLSNFSPADKRFEVLLHAPPLGEEQKQLGGSQRQPAVSNAASTKAAAAQALSIPRSPSLNDTQPQQQRPSSSQGHHKLLKATSSTSLRSNPGFSASATSSAIRTPRASLRASDVAAATRPIVLADIEVELKHYMAGYKIDVFSQFGPRPPATRLAAERSPNVSLAEGVAQEGGDEAKTPMMEKPAPELMSTDSVKSKPEPLSLSSIAKSKKDLPVEVTIYELPPSAVLAATLDPSVRPRRHLVRVSLPVETVTKPPQDDDDADSCRTDAIDWRQQLRERGAAIRLTLRPTQPEPVSRAASPAPNGSATSQPQDLEAAAAVGATDEIDPQQVPVHYAGRRLDVVHVNKTSAMLQREHDLDPAVSRLSRAPRGKEGEQEVIPAMLASPAATASDAKKSRGEKKGGESSVTATSTSAAGSSGSAEAQKGDKGADSASVASHQSGKRDSVSSTAPSTSSGTMAAQTAATASSAATSLMGLLQSYPLSRIGASTAVSNVSANGEAGGASKSATSSLSSRTGKGKEKGENEAKDGKGAPATGTADGSSSTTNKPEGSQESKSTDPATGPAGSTTPLLLGGPLLHEARYSLATLLSIALICFLAGSLLRAMLSPADFIYFARRDDAAASVFSGGGAGVGKQAIKKGAIDAASAAKGEIERLVAGQGPAAEGLGMGASVAWRKVLRLLEIKRAIGGRFDLVLAVVDRR</sequence>
<dbReference type="GeneID" id="37031091"/>
<dbReference type="InterPro" id="IPR051213">
    <property type="entry name" value="START_lipid_transfer"/>
</dbReference>
<dbReference type="RefSeq" id="XP_025361453.1">
    <property type="nucleotide sequence ID" value="XM_025509268.1"/>
</dbReference>
<dbReference type="SMART" id="SM00234">
    <property type="entry name" value="START"/>
    <property type="match status" value="1"/>
</dbReference>
<feature type="region of interest" description="Disordered" evidence="1">
    <location>
        <begin position="971"/>
        <end position="990"/>
    </location>
</feature>
<evidence type="ECO:0000256" key="2">
    <source>
        <dbReference type="SAM" id="Phobius"/>
    </source>
</evidence>
<dbReference type="STRING" id="1569628.A0A316UR97"/>
<feature type="compositionally biased region" description="Basic and acidic residues" evidence="1">
    <location>
        <begin position="1670"/>
        <end position="1681"/>
    </location>
</feature>
<feature type="compositionally biased region" description="Polar residues" evidence="1">
    <location>
        <begin position="1359"/>
        <end position="1380"/>
    </location>
</feature>
<dbReference type="GO" id="GO:0005737">
    <property type="term" value="C:cytoplasm"/>
    <property type="evidence" value="ECO:0007669"/>
    <property type="project" value="UniProtKB-ARBA"/>
</dbReference>
<feature type="transmembrane region" description="Helical" evidence="2">
    <location>
        <begin position="1860"/>
        <end position="1883"/>
    </location>
</feature>
<feature type="region of interest" description="Disordered" evidence="1">
    <location>
        <begin position="1565"/>
        <end position="1590"/>
    </location>
</feature>
<evidence type="ECO:0000313" key="4">
    <source>
        <dbReference type="EMBL" id="PWN26841.1"/>
    </source>
</evidence>
<keyword evidence="5" id="KW-1185">Reference proteome</keyword>
<dbReference type="PROSITE" id="PS50848">
    <property type="entry name" value="START"/>
    <property type="match status" value="1"/>
</dbReference>
<protein>
    <recommendedName>
        <fullName evidence="3">START domain-containing protein</fullName>
    </recommendedName>
</protein>
<name>A0A316UR97_9BASI</name>
<feature type="region of interest" description="Disordered" evidence="1">
    <location>
        <begin position="1302"/>
        <end position="1389"/>
    </location>
</feature>
<evidence type="ECO:0000256" key="1">
    <source>
        <dbReference type="SAM" id="MobiDB-lite"/>
    </source>
</evidence>
<dbReference type="CDD" id="cd00177">
    <property type="entry name" value="START"/>
    <property type="match status" value="1"/>
</dbReference>
<feature type="compositionally biased region" description="Basic and acidic residues" evidence="1">
    <location>
        <begin position="1795"/>
        <end position="1808"/>
    </location>
</feature>
<feature type="region of interest" description="Disordered" evidence="1">
    <location>
        <begin position="907"/>
        <end position="965"/>
    </location>
</feature>
<feature type="compositionally biased region" description="Low complexity" evidence="1">
    <location>
        <begin position="1724"/>
        <end position="1739"/>
    </location>
</feature>
<feature type="compositionally biased region" description="Low complexity" evidence="1">
    <location>
        <begin position="1314"/>
        <end position="1330"/>
    </location>
</feature>
<feature type="compositionally biased region" description="Low complexity" evidence="1">
    <location>
        <begin position="1780"/>
        <end position="1791"/>
    </location>
</feature>
<organism evidence="4 5">
    <name type="scientific">Jaminaea rosea</name>
    <dbReference type="NCBI Taxonomy" id="1569628"/>
    <lineage>
        <taxon>Eukaryota</taxon>
        <taxon>Fungi</taxon>
        <taxon>Dikarya</taxon>
        <taxon>Basidiomycota</taxon>
        <taxon>Ustilaginomycotina</taxon>
        <taxon>Exobasidiomycetes</taxon>
        <taxon>Microstromatales</taxon>
        <taxon>Microstromatales incertae sedis</taxon>
        <taxon>Jaminaea</taxon>
    </lineage>
</organism>
<proteinExistence type="predicted"/>
<feature type="region of interest" description="Disordered" evidence="1">
    <location>
        <begin position="1632"/>
        <end position="1739"/>
    </location>
</feature>
<dbReference type="Proteomes" id="UP000245884">
    <property type="component" value="Unassembled WGS sequence"/>
</dbReference>
<feature type="region of interest" description="Disordered" evidence="1">
    <location>
        <begin position="1773"/>
        <end position="1845"/>
    </location>
</feature>
<keyword evidence="2" id="KW-0472">Membrane</keyword>
<dbReference type="EMBL" id="KZ819670">
    <property type="protein sequence ID" value="PWN26841.1"/>
    <property type="molecule type" value="Genomic_DNA"/>
</dbReference>
<feature type="compositionally biased region" description="Polar residues" evidence="1">
    <location>
        <begin position="1581"/>
        <end position="1590"/>
    </location>
</feature>
<dbReference type="PANTHER" id="PTHR19308:SF54">
    <property type="entry name" value="START DOMAIN-CONTAINING PROTEIN"/>
    <property type="match status" value="1"/>
</dbReference>
<gene>
    <name evidence="4" type="ORF">BDZ90DRAFT_280324</name>
</gene>
<evidence type="ECO:0000259" key="3">
    <source>
        <dbReference type="PROSITE" id="PS50848"/>
    </source>
</evidence>
<dbReference type="InterPro" id="IPR023393">
    <property type="entry name" value="START-like_dom_sf"/>
</dbReference>
<feature type="region of interest" description="Disordered" evidence="1">
    <location>
        <begin position="32"/>
        <end position="122"/>
    </location>
</feature>
<feature type="compositionally biased region" description="Low complexity" evidence="1">
    <location>
        <begin position="1809"/>
        <end position="1823"/>
    </location>
</feature>
<reference evidence="4 5" key="1">
    <citation type="journal article" date="2018" name="Mol. Biol. Evol.">
        <title>Broad Genomic Sampling Reveals a Smut Pathogenic Ancestry of the Fungal Clade Ustilaginomycotina.</title>
        <authorList>
            <person name="Kijpornyongpan T."/>
            <person name="Mondo S.J."/>
            <person name="Barry K."/>
            <person name="Sandor L."/>
            <person name="Lee J."/>
            <person name="Lipzen A."/>
            <person name="Pangilinan J."/>
            <person name="LaButti K."/>
            <person name="Hainaut M."/>
            <person name="Henrissat B."/>
            <person name="Grigoriev I.V."/>
            <person name="Spatafora J.W."/>
            <person name="Aime M.C."/>
        </authorList>
    </citation>
    <scope>NUCLEOTIDE SEQUENCE [LARGE SCALE GENOMIC DNA]</scope>
    <source>
        <strain evidence="4 5">MCA 5214</strain>
    </source>
</reference>
<feature type="compositionally biased region" description="Low complexity" evidence="1">
    <location>
        <begin position="1682"/>
        <end position="1701"/>
    </location>
</feature>
<feature type="compositionally biased region" description="Polar residues" evidence="1">
    <location>
        <begin position="61"/>
        <end position="74"/>
    </location>
</feature>
<dbReference type="SUPFAM" id="SSF55961">
    <property type="entry name" value="Bet v1-like"/>
    <property type="match status" value="3"/>
</dbReference>
<dbReference type="PANTHER" id="PTHR19308">
    <property type="entry name" value="PHOSPHATIDYLCHOLINE TRANSFER PROTEIN"/>
    <property type="match status" value="1"/>
</dbReference>
<dbReference type="Gene3D" id="3.30.530.20">
    <property type="match status" value="3"/>
</dbReference>
<dbReference type="GO" id="GO:0008289">
    <property type="term" value="F:lipid binding"/>
    <property type="evidence" value="ECO:0007669"/>
    <property type="project" value="InterPro"/>
</dbReference>
<keyword evidence="2" id="KW-0812">Transmembrane</keyword>
<dbReference type="InterPro" id="IPR002913">
    <property type="entry name" value="START_lipid-bd_dom"/>
</dbReference>
<feature type="compositionally biased region" description="Polar residues" evidence="1">
    <location>
        <begin position="106"/>
        <end position="116"/>
    </location>
</feature>
<feature type="compositionally biased region" description="Low complexity" evidence="1">
    <location>
        <begin position="47"/>
        <end position="59"/>
    </location>
</feature>
<feature type="domain" description="START" evidence="3">
    <location>
        <begin position="584"/>
        <end position="772"/>
    </location>
</feature>